<dbReference type="Proteomes" id="UP000184604">
    <property type="component" value="Chromosome"/>
</dbReference>
<evidence type="ECO:0000313" key="1">
    <source>
        <dbReference type="EMBL" id="APM39891.1"/>
    </source>
</evidence>
<protein>
    <submittedName>
        <fullName evidence="1">Uncharacterized protein</fullName>
    </submittedName>
</protein>
<sequence length="158" mass="18624">MKEKNELEIIKKRLQKAYSMTIREQKKWSKKIKELEVLSVKLEKSTGKHFLDEEGVKLLISANKEISRELSEERWGDGIGKYFEENPEVNELLEACSDIDYAFRIRSFTVLKLKIEKYKEAFKFVEKTYGDTKTLGIRELTPDESKKVDKDLEQIGWL</sequence>
<dbReference type="EMBL" id="CP018335">
    <property type="protein sequence ID" value="APM39891.1"/>
    <property type="molecule type" value="Genomic_DNA"/>
</dbReference>
<proteinExistence type="predicted"/>
<dbReference type="RefSeq" id="WP_073539506.1">
    <property type="nucleotide sequence ID" value="NZ_CP018335.1"/>
</dbReference>
<reference evidence="1 2" key="1">
    <citation type="submission" date="2016-12" db="EMBL/GenBank/DDBJ databases">
        <title>Complete genome sequence of Clostridium kluyveri JZZ isolated from the pit mud of a Chinese flavor liquor-making factory.</title>
        <authorList>
            <person name="Wang Y."/>
        </authorList>
    </citation>
    <scope>NUCLEOTIDE SEQUENCE [LARGE SCALE GENOMIC DNA]</scope>
    <source>
        <strain evidence="1 2">JZZ</strain>
    </source>
</reference>
<dbReference type="AlphaFoldDB" id="A0A1L5FA45"/>
<organism evidence="1 2">
    <name type="scientific">Clostridium kluyveri</name>
    <dbReference type="NCBI Taxonomy" id="1534"/>
    <lineage>
        <taxon>Bacteria</taxon>
        <taxon>Bacillati</taxon>
        <taxon>Bacillota</taxon>
        <taxon>Clostridia</taxon>
        <taxon>Eubacteriales</taxon>
        <taxon>Clostridiaceae</taxon>
        <taxon>Clostridium</taxon>
    </lineage>
</organism>
<evidence type="ECO:0000313" key="2">
    <source>
        <dbReference type="Proteomes" id="UP000184604"/>
    </source>
</evidence>
<gene>
    <name evidence="1" type="ORF">BS101_14710</name>
</gene>
<name>A0A1L5FA45_CLOKL</name>
<accession>A0A1L5FA45</accession>